<dbReference type="SUPFAM" id="SSF53901">
    <property type="entry name" value="Thiolase-like"/>
    <property type="match status" value="2"/>
</dbReference>
<feature type="domain" description="Ketosynthase family 3 (KS3)" evidence="10">
    <location>
        <begin position="2057"/>
        <end position="2481"/>
    </location>
</feature>
<evidence type="ECO:0000259" key="9">
    <source>
        <dbReference type="PROSITE" id="PS50075"/>
    </source>
</evidence>
<proteinExistence type="predicted"/>
<feature type="active site" description="Proton donor; for dehydratase activity" evidence="8">
    <location>
        <position position="3126"/>
    </location>
</feature>
<dbReference type="InterPro" id="IPR001227">
    <property type="entry name" value="Ac_transferase_dom_sf"/>
</dbReference>
<dbReference type="InterPro" id="IPR042104">
    <property type="entry name" value="PKS_dehydratase_sf"/>
</dbReference>
<dbReference type="Pfam" id="PF21089">
    <property type="entry name" value="PKS_DH_N"/>
    <property type="match status" value="2"/>
</dbReference>
<dbReference type="InterPro" id="IPR032821">
    <property type="entry name" value="PKS_assoc"/>
</dbReference>
<dbReference type="InterPro" id="IPR016036">
    <property type="entry name" value="Malonyl_transacylase_ACP-bd"/>
</dbReference>
<dbReference type="InterPro" id="IPR020806">
    <property type="entry name" value="PKS_PP-bd"/>
</dbReference>
<dbReference type="SMART" id="SM00823">
    <property type="entry name" value="PKS_PP"/>
    <property type="match status" value="3"/>
</dbReference>
<evidence type="ECO:0000256" key="2">
    <source>
        <dbReference type="ARBA" id="ARBA00022450"/>
    </source>
</evidence>
<dbReference type="InterPro" id="IPR014031">
    <property type="entry name" value="Ketoacyl_synth_C"/>
</dbReference>
<dbReference type="PANTHER" id="PTHR43775">
    <property type="entry name" value="FATTY ACID SYNTHASE"/>
    <property type="match status" value="1"/>
</dbReference>
<dbReference type="EMBL" id="JAERRF010000054">
    <property type="protein sequence ID" value="MBL1102637.1"/>
    <property type="molecule type" value="Genomic_DNA"/>
</dbReference>
<feature type="domain" description="PKS/mFAS DH" evidence="11">
    <location>
        <begin position="1200"/>
        <end position="1487"/>
    </location>
</feature>
<accession>A0ABS1NRX5</accession>
<dbReference type="InterPro" id="IPR014030">
    <property type="entry name" value="Ketoacyl_synth_N"/>
</dbReference>
<name>A0ABS1NRX5_9ACTN</name>
<evidence type="ECO:0000256" key="1">
    <source>
        <dbReference type="ARBA" id="ARBA00004792"/>
    </source>
</evidence>
<dbReference type="SMART" id="SM00827">
    <property type="entry name" value="PKS_AT"/>
    <property type="match status" value="2"/>
</dbReference>
<dbReference type="InterPro" id="IPR001031">
    <property type="entry name" value="Thioesterase"/>
</dbReference>
<dbReference type="SUPFAM" id="SSF52151">
    <property type="entry name" value="FabD/lysophospholipase-like"/>
    <property type="match status" value="2"/>
</dbReference>
<dbReference type="InterPro" id="IPR057326">
    <property type="entry name" value="KR_dom"/>
</dbReference>
<dbReference type="Pfam" id="PF00109">
    <property type="entry name" value="ketoacyl-synt"/>
    <property type="match status" value="2"/>
</dbReference>
<dbReference type="PROSITE" id="PS00012">
    <property type="entry name" value="PHOSPHOPANTETHEINE"/>
    <property type="match status" value="3"/>
</dbReference>
<sequence length="4060" mass="423903">RAPGAGELEAELSGLGVRVSVVACDVANRGELEGVLAGIPEEFPLTGVVHAAGVLDDGVLDGLTPRRFGAVFRAKVAPALLLDELTRDRDLSAFVLFSSVAGAVGNPGQANYAAANAVLDALAVRRRARGLVATSVAWGAWAGGGMAAGVQGGSRLADVSGLEPGLAVELLGELVAEPEATTIVADLRRKDVLEALFSLRPSPTLSTLPAAAEAQQSAQLVRRGSESAASTLRAQLHAAPEDERGALLIDLIQTHAAGVLGHTQPDTISPDRAFQDLGFDSLTSMELRSRLALITGLTLPAGLLFDYPRPRVLAEHLEAELLGLHTETAGPVLTAAPADTADDPVVIVGMACRFPGGVSSPEQLWDLVASGGDAIAAFPSDRGWELEGQGGFLYDAADFDPEFFGISPREALAMDPQQRLLLEVSWEAIERAGIDLVGLRGSQTGVFVGSNSVDYVHLIARARNMEGRGVMLAASVMSGRLSYVFGLEGPAVTVDTACSSSLVSLHLAAQALRSGECSLALAGGVTVMTTSSSFVGFQHHGGLAPDGRCKAFADTADGTGWSEGVGVLVVERMSDALRNGHPILAVVRGSAVNQDGASNGLTAPNGPSQQRVIRQALAGAGLRPTDVDAVEAHGTGTTLGDPIEAHALLAAYGQDRERPLLLGSVKSNIGHTQAAAGAAGLIKTVMAIQHGVLPRTLHVDAPSSHVDWSAGAIELLRENTAWPRTDRPRRAGVSSFGISGTNGHVILEQAPPPEPEPAAEPAVVPVDVVPWPLSATTGEALEAQVNRLRSFVDAPSDRAPLDIGFSLATGRSAFEHRAVLLASGDSVVEVARGTVAPGPLAVLFTGQGAQRLGMGRELYDRFPVFAEALDAATAELGGALRETLWGDDPDVLNRTGTAQPALFALEVALFRLVESLGVTPKFVAGHSVGEIAAAHVAGVLSLADACVLVGARARLMEALPSGGAMVAVQAGENEIAPLVAEASGRVSVAAVNGPSSVVISGEEAAVLEVTARFEAEGRRTKRLAVSHAFHSPLMDPMLDEFRSVVEGLEFGAPSIPVVSNLTGAVAVAEEICSPEYWVRHVRETVRFAEGIQTLSTEGVRAFLELGPGGVLSALVAEQVPDEAVVVPVLRKDRPEETAAVTALAQLHVSGVPLDWRAFFAGTGARRTDLPTYAFQRRRFWPVGSVDVGDVGAAGLVSAEHPLLGAAVSLADSDGVVFAGRLSLASHPWLSDHVVMGHVLLPGTAFVELAIRAGDEVGCERIEELILSAPLVLPEEGAVQVQMFVGAADDSGRRSVTIYARGESSEELPWTQHATGLLAASNPPQGSQPDIPFDATIWPPAGAVSVDLSDCYERLGQLGFDYGPGFQGLRAVWKHGSDVFAEVELPEEVPAGGFGVHPALLDAVLHAVGSAELHAVGSEGGSRSEQGLGLPFSWEGVTLHAFEATAVRARLTPAGQGAMSLVLADSAGDLVASIESFVTRPLAPDQLDDSARSDRDSLFRVEWAPVLEPVEVAPSMVAVVGSDEGLVNALREMGSEVQLCADLAALAEADGLAPEVVLIGVDVVAEVAVGGVVGGVRAGVFSVLALVQAWLAEERFADSRLVVVSRGAVVGRDLEGLAVASVWGLLRSAQAEHPDRIALLDLGGDGVSSAVLTRALALAEPEVAVREGHIVIPRLARVGVTGSAAPVWSGSGSVLITGGTGGLGAVVARHLAAEHGVRDLLLLSRRGLEAPDAAELVGELSGLGARVEVVACDVADREALAGVLDGRVVSGVVHAAGVLDDGVIGGLSAERVGAVLRPKVDAAWHLHELVGEVSAFVVFSSAAGVLGSAGQGGYAAANAFLNALVEYRRGLGLPGVSLAWGAWDLPTGMTGELTDLDRERMIRSGFPPVSVEQGVAWFDAAVGSEEAVVVPMRLDFTVIRGRGEVLPLLRGLIRTRRSAGGAGAASAGLTQRLSELDEAGRRALLLEVVRGQVAKVLGHDSPAVVDPARAFRDLGFDSLMAVELRNALSAVTGLRLPATLVFDYPTVQVLADHLLEELFAEAVRVVDRPVGVLPSVADDPVVIVGMGCRYPGEVSSPEELWELVAGEVDAVSEFPTDRGWDLERLYHPDPGHLGTSSTRAGGFLRGAGEFDADFFGMSPGAALATDAQQRLLLEVAWEAVERAGVDPVSLRGSRTGVFAGVMYNDYASLLSAAEFEGFRGNASALSVASGRVSYVLGLEGPAMTVDTACSSSLVALHLAVQALRGGECSLALAGGVTVMSTPTTFVEFSRQRGLAPDGRCKAFGEGADGVGWAEGVGVLVLERMSDAVRNGHRVLAVVRGSAVNQDGASNGLTAPNGPSQQRVIRQALASAGLSAADVDVVEAHGTGTRLGDPIEAQALLATYGQGRDAERPLLLGSVKSNLGHTQAAAGVAGVIKTVMAMHHGVLPRTLHADVPSSHVDWTVGDVALLTESTAWPESDRPRRAGVSSFGVSGTNAHVILEQPLGVEQPADVAAAAPRQVLGKVPWMVSARTGTALEQQVHRVRSFVDEQALSPLDVGFSLATSRSLFEHRAVLLADEDGVTEVSRGVPVEGGLAVVFSGQGAQRLGMGRELYGRFPVFAEALDAVLTHLDGSVREVMWGEDAEAEELNRTAYAQQALFAVEVALFRLVESWGVRPDYVAGHSIGEVAAAHVAGVLSLADACALVAARARLMEALPAGGAMVAVQVGEDEVLSVLPDGVAVAAVNGPSSLVLSGELDAMLETAARFEDRTPRRLRVSHAFHSPLMDPMLDEFRRLVEGLEFGAPSIAVVSNLSGAVAGSEEICSPEYWVRHVRETVRFADGIQTLTAEGVRAFLELGPDGVLSALIGEQVPDAAVAVPILRKDRSEETAAVSALARLHVSGVAVDWSAFFAGTGARRVDLPTYAFQHEHYWPSRSPLLADLSGVGLEPAGHPLVGAVVTVAGSEELVMSGTLSTAALPWLAEHRVGGRVFFPGTGFLELAIRAADQVGCDRVDELTIAAPLVLPEQGAIQIQLRIAESDEHGHRGVRFYSRPAGTTTGDWNLHATGVLTSGALTAEFDTTAWPPPGAVPVDLDGVYEGYARAGLEYGPAFRGLRAVWRRGDEAFVETALLDQAPEAGSFGVHPALLDAVLHASVFAGEESTERMLPFSWNGVSLHASGAAVLRARVVRSGPDTVAVAATDVDGTPVVSVDSLTLRASSGELAAPAAVDPNDSLHRVEWVSPSTEPMPVTGARWAVIGDDQHDLGQAMALVGETIAAYAETLAGAIGESGDNGPVPNGFVVSVSGGPAPDAAHEATHRALALIQEWLAEEKFARSRLIFVTRGAMAADGEEVRDLAAAAVWGLVRSAQSENPGRFLLVDIDDAHISAGVLPSLLTSDEEQWMLRQRSARVPRLAKVPEREPAGRAWNPDGTVLITGGTGGLGGELARHLVAGHGVRHLVLTSRRGPEAPGAAELCDELTAAGAQVSVTACDIADAAALADLLAGIPAEHPLTAVVHTAGVLDDGVIGAQTPERVDAVLRPKADAAWHLHQATRELDLDAFVLYSSVSGVTGSQGQASYAAASTYLDALAEYRRGQGLPATSLAWGLWARRTGMTGDLTEIDIQRMNRSGTPPLTLELGLALFDASLTREEALLVPLRVDRTRALERVPSMLRNLIAGARPTAAATNRSFATLRDRLRGLEPGEQQEMLVDLVVEISAVLIGQRDPGAVDPRRDFLTLGFDSLIAIELRNQLGEALGLRVPTSAVFDNRTPLRLAEWLQERIAAQGGPVAVAGPGALTATAENTQDSLAEMFFDTVRAGKQLEAMRLLVAVANTRPFCEVSAEVAELPEPVTLAAGPGKPRLICISAPGANGGVHQYARVASRFRGNRHVSALPLLGFAEGESLPATSEAAVRLIAESALLASDGEPFVLVGYSLGGTFAYRAAGVMEETWGIRPDGLIMLDTLSLEYQDGEGVDWDLFHRNYLASLDTPSVKLSSARLSAMAHWFLQMTRGRAEQYTTSVPSLLIRCTESMAGVERGDAPPPVPADTTSMIEATHQTLIADASAETARLMDEWLTTLESEGS</sequence>
<dbReference type="Gene3D" id="3.40.50.720">
    <property type="entry name" value="NAD(P)-binding Rossmann-like Domain"/>
    <property type="match status" value="3"/>
</dbReference>
<gene>
    <name evidence="12" type="ORF">JK363_39855</name>
</gene>
<dbReference type="SMART" id="SM00822">
    <property type="entry name" value="PKS_KR"/>
    <property type="match status" value="3"/>
</dbReference>
<reference evidence="12 13" key="1">
    <citation type="submission" date="2021-01" db="EMBL/GenBank/DDBJ databases">
        <title>WGS of actinomycetes isolated from Thailand.</title>
        <authorList>
            <person name="Thawai C."/>
        </authorList>
    </citation>
    <scope>NUCLEOTIDE SEQUENCE [LARGE SCALE GENOMIC DNA]</scope>
    <source>
        <strain evidence="12 13">CA1R205</strain>
    </source>
</reference>
<dbReference type="InterPro" id="IPR020807">
    <property type="entry name" value="PKS_DH"/>
</dbReference>
<feature type="region of interest" description="C-terminal hotdog fold" evidence="8">
    <location>
        <begin position="3066"/>
        <end position="3202"/>
    </location>
</feature>
<evidence type="ECO:0000256" key="5">
    <source>
        <dbReference type="ARBA" id="ARBA00023194"/>
    </source>
</evidence>
<dbReference type="Pfam" id="PF00975">
    <property type="entry name" value="Thioesterase"/>
    <property type="match status" value="1"/>
</dbReference>
<feature type="domain" description="PKS/mFAS DH" evidence="11">
    <location>
        <begin position="2930"/>
        <end position="3202"/>
    </location>
</feature>
<dbReference type="Pfam" id="PF22953">
    <property type="entry name" value="SpnB_Rossmann"/>
    <property type="match status" value="2"/>
</dbReference>
<dbReference type="InterPro" id="IPR013968">
    <property type="entry name" value="PKS_KR"/>
</dbReference>
<dbReference type="InterPro" id="IPR055123">
    <property type="entry name" value="SpnB-like_Rossmann"/>
</dbReference>
<dbReference type="CDD" id="cd00833">
    <property type="entry name" value="PKS"/>
    <property type="match status" value="2"/>
</dbReference>
<comment type="caution">
    <text evidence="12">The sequence shown here is derived from an EMBL/GenBank/DDBJ whole genome shotgun (WGS) entry which is preliminary data.</text>
</comment>
<dbReference type="InterPro" id="IPR014043">
    <property type="entry name" value="Acyl_transferase_dom"/>
</dbReference>
<dbReference type="InterPro" id="IPR049900">
    <property type="entry name" value="PKS_mFAS_DH"/>
</dbReference>
<dbReference type="SMART" id="SM00824">
    <property type="entry name" value="PKS_TE"/>
    <property type="match status" value="1"/>
</dbReference>
<dbReference type="SUPFAM" id="SSF51735">
    <property type="entry name" value="NAD(P)-binding Rossmann-fold domains"/>
    <property type="match status" value="5"/>
</dbReference>
<dbReference type="SUPFAM" id="SSF47336">
    <property type="entry name" value="ACP-like"/>
    <property type="match status" value="3"/>
</dbReference>
<comment type="pathway">
    <text evidence="1">Antibiotic biosynthesis.</text>
</comment>
<dbReference type="Pfam" id="PF14765">
    <property type="entry name" value="PS-DH"/>
    <property type="match status" value="2"/>
</dbReference>
<dbReference type="InterPro" id="IPR016039">
    <property type="entry name" value="Thiolase-like"/>
</dbReference>
<feature type="domain" description="Ketosynthase family 3 (KS3)" evidence="10">
    <location>
        <begin position="342"/>
        <end position="749"/>
    </location>
</feature>
<dbReference type="InterPro" id="IPR018201">
    <property type="entry name" value="Ketoacyl_synth_AS"/>
</dbReference>
<dbReference type="PROSITE" id="PS00606">
    <property type="entry name" value="KS3_1"/>
    <property type="match status" value="2"/>
</dbReference>
<evidence type="ECO:0000259" key="11">
    <source>
        <dbReference type="PROSITE" id="PS52019"/>
    </source>
</evidence>
<dbReference type="Gene3D" id="3.40.366.10">
    <property type="entry name" value="Malonyl-Coenzyme A Acyl Carrier Protein, domain 2"/>
    <property type="match status" value="2"/>
</dbReference>
<dbReference type="CDD" id="cd08956">
    <property type="entry name" value="KR_3_FAS_SDR_x"/>
    <property type="match status" value="2"/>
</dbReference>
<dbReference type="InterPro" id="IPR009081">
    <property type="entry name" value="PP-bd_ACP"/>
</dbReference>
<dbReference type="InterPro" id="IPR036736">
    <property type="entry name" value="ACP-like_sf"/>
</dbReference>
<keyword evidence="4" id="KW-0808">Transferase</keyword>
<feature type="region of interest" description="N-terminal hotdog fold" evidence="8">
    <location>
        <begin position="2930"/>
        <end position="3054"/>
    </location>
</feature>
<evidence type="ECO:0000256" key="6">
    <source>
        <dbReference type="ARBA" id="ARBA00023268"/>
    </source>
</evidence>
<dbReference type="InterPro" id="IPR029058">
    <property type="entry name" value="AB_hydrolase_fold"/>
</dbReference>
<dbReference type="InterPro" id="IPR050091">
    <property type="entry name" value="PKS_NRPS_Biosynth_Enz"/>
</dbReference>
<dbReference type="Gene3D" id="3.10.129.110">
    <property type="entry name" value="Polyketide synthase dehydratase"/>
    <property type="match status" value="2"/>
</dbReference>
<evidence type="ECO:0000256" key="8">
    <source>
        <dbReference type="PROSITE-ProRule" id="PRU01363"/>
    </source>
</evidence>
<dbReference type="RefSeq" id="WP_201883230.1">
    <property type="nucleotide sequence ID" value="NZ_JAERRF010000054.1"/>
</dbReference>
<dbReference type="Pfam" id="PF16197">
    <property type="entry name" value="KAsynt_C_assoc"/>
    <property type="match status" value="2"/>
</dbReference>
<dbReference type="InterPro" id="IPR020802">
    <property type="entry name" value="TesA-like"/>
</dbReference>
<feature type="region of interest" description="N-terminal hotdog fold" evidence="8">
    <location>
        <begin position="1200"/>
        <end position="1324"/>
    </location>
</feature>
<dbReference type="SUPFAM" id="SSF55048">
    <property type="entry name" value="Probable ACP-binding domain of malonyl-CoA ACP transacylase"/>
    <property type="match status" value="2"/>
</dbReference>
<dbReference type="Gene3D" id="3.40.50.1820">
    <property type="entry name" value="alpha/beta hydrolase"/>
    <property type="match status" value="1"/>
</dbReference>
<organism evidence="12 13">
    <name type="scientific">Streptomyces coffeae</name>
    <dbReference type="NCBI Taxonomy" id="621382"/>
    <lineage>
        <taxon>Bacteria</taxon>
        <taxon>Bacillati</taxon>
        <taxon>Actinomycetota</taxon>
        <taxon>Actinomycetes</taxon>
        <taxon>Kitasatosporales</taxon>
        <taxon>Streptomycetaceae</taxon>
        <taxon>Streptomyces</taxon>
    </lineage>
</organism>
<dbReference type="InterPro" id="IPR020841">
    <property type="entry name" value="PKS_Beta-ketoAc_synthase_dom"/>
</dbReference>
<evidence type="ECO:0000256" key="4">
    <source>
        <dbReference type="ARBA" id="ARBA00022679"/>
    </source>
</evidence>
<dbReference type="InterPro" id="IPR036291">
    <property type="entry name" value="NAD(P)-bd_dom_sf"/>
</dbReference>
<dbReference type="InterPro" id="IPR006162">
    <property type="entry name" value="Ppantetheine_attach_site"/>
</dbReference>
<dbReference type="Gene3D" id="3.30.70.3290">
    <property type="match status" value="2"/>
</dbReference>
<dbReference type="Gene3D" id="1.10.1200.10">
    <property type="entry name" value="ACP-like"/>
    <property type="match status" value="3"/>
</dbReference>
<dbReference type="SMART" id="SM00826">
    <property type="entry name" value="PKS_DH"/>
    <property type="match status" value="2"/>
</dbReference>
<dbReference type="Proteomes" id="UP000634229">
    <property type="component" value="Unassembled WGS sequence"/>
</dbReference>
<feature type="domain" description="Carrier" evidence="9">
    <location>
        <begin position="3680"/>
        <end position="3759"/>
    </location>
</feature>
<dbReference type="Pfam" id="PF08659">
    <property type="entry name" value="KR"/>
    <property type="match status" value="3"/>
</dbReference>
<dbReference type="PROSITE" id="PS52004">
    <property type="entry name" value="KS3_2"/>
    <property type="match status" value="2"/>
</dbReference>
<evidence type="ECO:0000256" key="3">
    <source>
        <dbReference type="ARBA" id="ARBA00022553"/>
    </source>
</evidence>
<keyword evidence="6" id="KW-0511">Multifunctional enzyme</keyword>
<feature type="domain" description="Carrier" evidence="9">
    <location>
        <begin position="1962"/>
        <end position="2037"/>
    </location>
</feature>
<dbReference type="SMART" id="SM01294">
    <property type="entry name" value="PKS_PP_betabranch"/>
    <property type="match status" value="2"/>
</dbReference>
<dbReference type="Pfam" id="PF00698">
    <property type="entry name" value="Acyl_transf_1"/>
    <property type="match status" value="2"/>
</dbReference>
<keyword evidence="7" id="KW-0012">Acyltransferase</keyword>
<dbReference type="InterPro" id="IPR016035">
    <property type="entry name" value="Acyl_Trfase/lysoPLipase"/>
</dbReference>
<dbReference type="Pfam" id="PF00550">
    <property type="entry name" value="PP-binding"/>
    <property type="match status" value="3"/>
</dbReference>
<dbReference type="InterPro" id="IPR049552">
    <property type="entry name" value="PKS_DH_N"/>
</dbReference>
<feature type="domain" description="Carrier" evidence="9">
    <location>
        <begin position="246"/>
        <end position="321"/>
    </location>
</feature>
<keyword evidence="2" id="KW-0596">Phosphopantetheine</keyword>
<feature type="active site" description="Proton acceptor; for dehydratase activity" evidence="8">
    <location>
        <position position="2962"/>
    </location>
</feature>
<dbReference type="PANTHER" id="PTHR43775:SF51">
    <property type="entry name" value="INACTIVE PHENOLPHTHIOCEROL SYNTHESIS POLYKETIDE SYNTHASE TYPE I PKS1-RELATED"/>
    <property type="match status" value="1"/>
</dbReference>
<keyword evidence="5" id="KW-0045">Antibiotic biosynthesis</keyword>
<feature type="active site" description="Proton donor; for dehydratase activity" evidence="8">
    <location>
        <position position="1401"/>
    </location>
</feature>
<evidence type="ECO:0000313" key="13">
    <source>
        <dbReference type="Proteomes" id="UP000634229"/>
    </source>
</evidence>
<evidence type="ECO:0000313" key="12">
    <source>
        <dbReference type="EMBL" id="MBL1102637.1"/>
    </source>
</evidence>
<feature type="non-terminal residue" evidence="12">
    <location>
        <position position="1"/>
    </location>
</feature>
<dbReference type="PROSITE" id="PS52019">
    <property type="entry name" value="PKS_MFAS_DH"/>
    <property type="match status" value="2"/>
</dbReference>
<evidence type="ECO:0000259" key="10">
    <source>
        <dbReference type="PROSITE" id="PS52004"/>
    </source>
</evidence>
<protein>
    <submittedName>
        <fullName evidence="12">SDR family NAD(P)-dependent oxidoreductase</fullName>
    </submittedName>
</protein>
<keyword evidence="3" id="KW-0597">Phosphoprotein</keyword>
<evidence type="ECO:0000256" key="7">
    <source>
        <dbReference type="ARBA" id="ARBA00023315"/>
    </source>
</evidence>
<keyword evidence="13" id="KW-1185">Reference proteome</keyword>
<dbReference type="SMART" id="SM00825">
    <property type="entry name" value="PKS_KS"/>
    <property type="match status" value="2"/>
</dbReference>
<dbReference type="SUPFAM" id="SSF53474">
    <property type="entry name" value="alpha/beta-Hydrolases"/>
    <property type="match status" value="1"/>
</dbReference>
<dbReference type="InterPro" id="IPR049551">
    <property type="entry name" value="PKS_DH_C"/>
</dbReference>
<dbReference type="Gene3D" id="3.40.47.10">
    <property type="match status" value="2"/>
</dbReference>
<feature type="region of interest" description="C-terminal hotdog fold" evidence="8">
    <location>
        <begin position="1342"/>
        <end position="1487"/>
    </location>
</feature>
<dbReference type="Pfam" id="PF02801">
    <property type="entry name" value="Ketoacyl-synt_C"/>
    <property type="match status" value="2"/>
</dbReference>
<feature type="active site" description="Proton acceptor; for dehydratase activity" evidence="8">
    <location>
        <position position="1232"/>
    </location>
</feature>
<dbReference type="PROSITE" id="PS50075">
    <property type="entry name" value="CARRIER"/>
    <property type="match status" value="3"/>
</dbReference>